<feature type="non-terminal residue" evidence="2">
    <location>
        <position position="1"/>
    </location>
</feature>
<organism evidence="2">
    <name type="scientific">Lepeophtheirus salmonis</name>
    <name type="common">Salmon louse</name>
    <name type="synonym">Caligus salmonis</name>
    <dbReference type="NCBI Taxonomy" id="72036"/>
    <lineage>
        <taxon>Eukaryota</taxon>
        <taxon>Metazoa</taxon>
        <taxon>Ecdysozoa</taxon>
        <taxon>Arthropoda</taxon>
        <taxon>Crustacea</taxon>
        <taxon>Multicrustacea</taxon>
        <taxon>Hexanauplia</taxon>
        <taxon>Copepoda</taxon>
        <taxon>Siphonostomatoida</taxon>
        <taxon>Caligidae</taxon>
        <taxon>Lepeophtheirus</taxon>
    </lineage>
</organism>
<accession>A0A0K2TVX5</accession>
<reference evidence="2" key="1">
    <citation type="submission" date="2014-05" db="EMBL/GenBank/DDBJ databases">
        <authorList>
            <person name="Chronopoulou M."/>
        </authorList>
    </citation>
    <scope>NUCLEOTIDE SEQUENCE</scope>
    <source>
        <tissue evidence="2">Whole organism</tissue>
    </source>
</reference>
<evidence type="ECO:0000256" key="1">
    <source>
        <dbReference type="SAM" id="MobiDB-lite"/>
    </source>
</evidence>
<name>A0A0K2TVX5_LEPSM</name>
<dbReference type="EMBL" id="HACA01012788">
    <property type="protein sequence ID" value="CDW30149.1"/>
    <property type="molecule type" value="Transcribed_RNA"/>
</dbReference>
<evidence type="ECO:0000313" key="2">
    <source>
        <dbReference type="EMBL" id="CDW30149.1"/>
    </source>
</evidence>
<sequence length="45" mass="5166">NKALKDLHVSKLLVHYAIKRYKETGSVDARPRSSCSRSIRTPRLN</sequence>
<protein>
    <submittedName>
        <fullName evidence="2">Uncharacterized protein</fullName>
    </submittedName>
</protein>
<feature type="region of interest" description="Disordered" evidence="1">
    <location>
        <begin position="25"/>
        <end position="45"/>
    </location>
</feature>
<proteinExistence type="predicted"/>
<dbReference type="AlphaFoldDB" id="A0A0K2TVX5"/>
<feature type="compositionally biased region" description="Polar residues" evidence="1">
    <location>
        <begin position="33"/>
        <end position="45"/>
    </location>
</feature>